<protein>
    <recommendedName>
        <fullName evidence="4">Sulfotransferase domain-containing protein</fullName>
    </recommendedName>
</protein>
<dbReference type="KEGG" id="spiu:SPICUR_08410"/>
<evidence type="ECO:0000313" key="3">
    <source>
        <dbReference type="Proteomes" id="UP000017640"/>
    </source>
</evidence>
<keyword evidence="3" id="KW-1185">Reference proteome</keyword>
<organism evidence="2 3">
    <name type="scientific">Spiribacter curvatus</name>
    <dbReference type="NCBI Taxonomy" id="1335757"/>
    <lineage>
        <taxon>Bacteria</taxon>
        <taxon>Pseudomonadati</taxon>
        <taxon>Pseudomonadota</taxon>
        <taxon>Gammaproteobacteria</taxon>
        <taxon>Chromatiales</taxon>
        <taxon>Ectothiorhodospiraceae</taxon>
        <taxon>Spiribacter</taxon>
    </lineage>
</organism>
<name>U5T5B9_9GAMM</name>
<dbReference type="HOGENOM" id="CLU_1546636_0_0_6"/>
<proteinExistence type="predicted"/>
<dbReference type="InterPro" id="IPR027417">
    <property type="entry name" value="P-loop_NTPase"/>
</dbReference>
<evidence type="ECO:0000256" key="1">
    <source>
        <dbReference type="ARBA" id="ARBA00022679"/>
    </source>
</evidence>
<dbReference type="GO" id="GO:0008476">
    <property type="term" value="F:protein-tyrosine sulfotransferase activity"/>
    <property type="evidence" value="ECO:0007669"/>
    <property type="project" value="InterPro"/>
</dbReference>
<sequence length="173" mass="20568">MYYDALEQRRQKSSTILIDKTPILSADIHYMEKLFPAKRYIFSVRHPYDVVLSNFKQRYHQNAAMAAFNEFWSSCDFYDYVMKNWFEVFPGETDRVCYVYYDELVTNFEPTIRRVIDFLGVEWDDAVLDFAEHSKKRAVRTPSYANVRKGLSLGVQSSYQNYLFLFDDYAVVS</sequence>
<dbReference type="STRING" id="1335757.SPICUR_08410"/>
<accession>U5T5B9</accession>
<dbReference type="SUPFAM" id="SSF52540">
    <property type="entry name" value="P-loop containing nucleoside triphosphate hydrolases"/>
    <property type="match status" value="1"/>
</dbReference>
<dbReference type="AlphaFoldDB" id="U5T5B9"/>
<dbReference type="PANTHER" id="PTHR12788">
    <property type="entry name" value="PROTEIN-TYROSINE SULFOTRANSFERASE 2"/>
    <property type="match status" value="1"/>
</dbReference>
<reference evidence="2 3" key="1">
    <citation type="journal article" date="2013" name="BMC Genomics">
        <title>Genomes of "Spiribacter", a streamlined, successful halophilic bacterium.</title>
        <authorList>
            <person name="Lopez-Perez M."/>
            <person name="Ghai R."/>
            <person name="Leon M.J."/>
            <person name="Rodriguez-Olmos A."/>
            <person name="Copa-Patino J.L."/>
            <person name="Soliveri J."/>
            <person name="Sanchez-Porro C."/>
            <person name="Ventosa A."/>
            <person name="Rodriguez-Valera F."/>
        </authorList>
    </citation>
    <scope>NUCLEOTIDE SEQUENCE [LARGE SCALE GENOMIC DNA]</scope>
    <source>
        <strain evidence="2 3">UAH-SP71</strain>
    </source>
</reference>
<dbReference type="eggNOG" id="COG0457">
    <property type="taxonomic scope" value="Bacteria"/>
</dbReference>
<dbReference type="Proteomes" id="UP000017640">
    <property type="component" value="Chromosome"/>
</dbReference>
<evidence type="ECO:0008006" key="4">
    <source>
        <dbReference type="Google" id="ProtNLM"/>
    </source>
</evidence>
<gene>
    <name evidence="2" type="ORF">SPICUR_08410</name>
</gene>
<dbReference type="Pfam" id="PF13469">
    <property type="entry name" value="Sulfotransfer_3"/>
    <property type="match status" value="1"/>
</dbReference>
<evidence type="ECO:0000313" key="2">
    <source>
        <dbReference type="EMBL" id="AGY92610.1"/>
    </source>
</evidence>
<dbReference type="PANTHER" id="PTHR12788:SF10">
    <property type="entry name" value="PROTEIN-TYROSINE SULFOTRANSFERASE"/>
    <property type="match status" value="1"/>
</dbReference>
<keyword evidence="1" id="KW-0808">Transferase</keyword>
<dbReference type="Gene3D" id="3.40.50.300">
    <property type="entry name" value="P-loop containing nucleotide triphosphate hydrolases"/>
    <property type="match status" value="1"/>
</dbReference>
<dbReference type="InterPro" id="IPR026634">
    <property type="entry name" value="TPST-like"/>
</dbReference>
<dbReference type="EMBL" id="CP005990">
    <property type="protein sequence ID" value="AGY92610.1"/>
    <property type="molecule type" value="Genomic_DNA"/>
</dbReference>